<dbReference type="KEGG" id="cgv:CGLAU_00155"/>
<accession>A0A1Q2HT63</accession>
<dbReference type="AlphaFoldDB" id="A0A1Q2HT63"/>
<name>A0A1Q2HT63_9CORY</name>
<dbReference type="PANTHER" id="PTHR30627:SF24">
    <property type="entry name" value="PENICILLIN-BINDING PROTEIN 4B"/>
    <property type="match status" value="1"/>
</dbReference>
<evidence type="ECO:0000259" key="1">
    <source>
        <dbReference type="Pfam" id="PF00905"/>
    </source>
</evidence>
<dbReference type="GO" id="GO:0008658">
    <property type="term" value="F:penicillin binding"/>
    <property type="evidence" value="ECO:0007669"/>
    <property type="project" value="InterPro"/>
</dbReference>
<sequence>MNKSIRFGASFSLLLIITLLISYSVVQGFREEEYAQNSRNARITSELKRINRGQISAGGEVLAESFKNESDYYQRTYPNMPYSFAPVLGYVSNQFGTAQLEAGFNAELTGEKRGGASRFLRTGQEQDQMGNSVELTIDPSLQALAYDQLSNPGYEGAIVALRPSTGEVLAMASSPSYDPNLIADPATADEAWGAVTEAPGNPLLNHAMQEQLPPGSIFKIITTAAGLRAGYTPDSMLTGAAQTVLPGTEIPLTNYGDQACGGGGGGQVTLATAFALSCNTAFVEMSLATGADGLREAATAFGVGERYDLGLPAASGSLGDLPGEAELAQSSIGQRDVTMTALQAAVMASVVANDGKRMAPYVVRRVLRPDLTEVSATEPKMLNEALSPEEADTIRGLMLGSERSTYGYDGNAFASKTGTAEHAEGANPHVWYVAFDKDKDVAVAVVVKNGGNAGAGATGGQVSAPLGRAVLRAAPAPAPAPNAEKPSR</sequence>
<gene>
    <name evidence="3" type="primary">pbpA</name>
    <name evidence="3" type="ORF">CGLAU_00155</name>
</gene>
<dbReference type="Proteomes" id="UP000217209">
    <property type="component" value="Chromosome"/>
</dbReference>
<evidence type="ECO:0000259" key="2">
    <source>
        <dbReference type="Pfam" id="PF21922"/>
    </source>
</evidence>
<evidence type="ECO:0000313" key="3">
    <source>
        <dbReference type="EMBL" id="AQQ14037.1"/>
    </source>
</evidence>
<dbReference type="GO" id="GO:0071972">
    <property type="term" value="F:peptidoglycan L,D-transpeptidase activity"/>
    <property type="evidence" value="ECO:0007669"/>
    <property type="project" value="TreeGrafter"/>
</dbReference>
<dbReference type="Pfam" id="PF00905">
    <property type="entry name" value="Transpeptidase"/>
    <property type="match status" value="1"/>
</dbReference>
<dbReference type="RefSeq" id="WP_095658950.1">
    <property type="nucleotide sequence ID" value="NZ_BAAAKB010000031.1"/>
</dbReference>
<dbReference type="InterPro" id="IPR001460">
    <property type="entry name" value="PCN-bd_Tpept"/>
</dbReference>
<dbReference type="GO" id="GO:0071555">
    <property type="term" value="P:cell wall organization"/>
    <property type="evidence" value="ECO:0007669"/>
    <property type="project" value="TreeGrafter"/>
</dbReference>
<evidence type="ECO:0000313" key="4">
    <source>
        <dbReference type="Proteomes" id="UP000217209"/>
    </source>
</evidence>
<dbReference type="EMBL" id="CP019688">
    <property type="protein sequence ID" value="AQQ14037.1"/>
    <property type="molecule type" value="Genomic_DNA"/>
</dbReference>
<dbReference type="OrthoDB" id="9766847at2"/>
<proteinExistence type="predicted"/>
<dbReference type="InterPro" id="IPR054120">
    <property type="entry name" value="PBPA_dimer"/>
</dbReference>
<dbReference type="PANTHER" id="PTHR30627">
    <property type="entry name" value="PEPTIDOGLYCAN D,D-TRANSPEPTIDASE"/>
    <property type="match status" value="1"/>
</dbReference>
<feature type="domain" description="Penicillin-binding protein transpeptidase" evidence="1">
    <location>
        <begin position="156"/>
        <end position="471"/>
    </location>
</feature>
<dbReference type="InterPro" id="IPR012338">
    <property type="entry name" value="Beta-lactam/transpept-like"/>
</dbReference>
<keyword evidence="4" id="KW-1185">Reference proteome</keyword>
<dbReference type="GO" id="GO:0005886">
    <property type="term" value="C:plasma membrane"/>
    <property type="evidence" value="ECO:0007669"/>
    <property type="project" value="TreeGrafter"/>
</dbReference>
<dbReference type="SUPFAM" id="SSF56601">
    <property type="entry name" value="beta-lactamase/transpeptidase-like"/>
    <property type="match status" value="1"/>
</dbReference>
<dbReference type="Gene3D" id="3.90.1310.10">
    <property type="entry name" value="Penicillin-binding protein 2a (Domain 2)"/>
    <property type="match status" value="1"/>
</dbReference>
<reference evidence="3 4" key="1">
    <citation type="submission" date="2016-12" db="EMBL/GenBank/DDBJ databases">
        <authorList>
            <person name="Song W.-J."/>
            <person name="Kurnit D.M."/>
        </authorList>
    </citation>
    <scope>NUCLEOTIDE SEQUENCE [LARGE SCALE GENOMIC DNA]</scope>
    <source>
        <strain evidence="3 4">DSM 30827</strain>
    </source>
</reference>
<organism evidence="3 4">
    <name type="scientific">Corynebacterium glaucum</name>
    <dbReference type="NCBI Taxonomy" id="187491"/>
    <lineage>
        <taxon>Bacteria</taxon>
        <taxon>Bacillati</taxon>
        <taxon>Actinomycetota</taxon>
        <taxon>Actinomycetes</taxon>
        <taxon>Mycobacteriales</taxon>
        <taxon>Corynebacteriaceae</taxon>
        <taxon>Corynebacterium</taxon>
    </lineage>
</organism>
<dbReference type="Pfam" id="PF21922">
    <property type="entry name" value="PBP_dimer_2"/>
    <property type="match status" value="1"/>
</dbReference>
<feature type="domain" description="Penicillin binding protein A dimerisation" evidence="2">
    <location>
        <begin position="52"/>
        <end position="133"/>
    </location>
</feature>
<protein>
    <submittedName>
        <fullName evidence="3">Penicillin-binding protein A</fullName>
    </submittedName>
</protein>
<dbReference type="InterPro" id="IPR050515">
    <property type="entry name" value="Beta-lactam/transpept"/>
</dbReference>
<dbReference type="Gene3D" id="3.40.710.10">
    <property type="entry name" value="DD-peptidase/beta-lactamase superfamily"/>
    <property type="match status" value="1"/>
</dbReference>